<evidence type="ECO:0000256" key="5">
    <source>
        <dbReference type="ARBA" id="ARBA00023295"/>
    </source>
</evidence>
<dbReference type="OrthoDB" id="421038at2759"/>
<comment type="similarity">
    <text evidence="1 6">Belongs to the glycosyl hydrolase 17 family.</text>
</comment>
<gene>
    <name evidence="11" type="ORF">KP509_02G057400</name>
</gene>
<dbReference type="AlphaFoldDB" id="A0A8T2VEB5"/>
<evidence type="ECO:0000256" key="1">
    <source>
        <dbReference type="ARBA" id="ARBA00008773"/>
    </source>
</evidence>
<dbReference type="Pfam" id="PF00332">
    <property type="entry name" value="Glyco_hydro_17"/>
    <property type="match status" value="1"/>
</dbReference>
<accession>A0A8T2VEB5</accession>
<dbReference type="GO" id="GO:0005975">
    <property type="term" value="P:carbohydrate metabolic process"/>
    <property type="evidence" value="ECO:0007669"/>
    <property type="project" value="InterPro"/>
</dbReference>
<keyword evidence="8" id="KW-0812">Transmembrane</keyword>
<protein>
    <recommendedName>
        <fullName evidence="10">X8 domain-containing protein</fullName>
    </recommendedName>
</protein>
<dbReference type="EMBL" id="CM035407">
    <property type="protein sequence ID" value="KAH7443945.1"/>
    <property type="molecule type" value="Genomic_DNA"/>
</dbReference>
<dbReference type="InterPro" id="IPR017853">
    <property type="entry name" value="GH"/>
</dbReference>
<keyword evidence="2 9" id="KW-0732">Signal</keyword>
<feature type="signal peptide" evidence="9">
    <location>
        <begin position="1"/>
        <end position="32"/>
    </location>
</feature>
<name>A0A8T2VEB5_CERRI</name>
<organism evidence="11 12">
    <name type="scientific">Ceratopteris richardii</name>
    <name type="common">Triangle waterfern</name>
    <dbReference type="NCBI Taxonomy" id="49495"/>
    <lineage>
        <taxon>Eukaryota</taxon>
        <taxon>Viridiplantae</taxon>
        <taxon>Streptophyta</taxon>
        <taxon>Embryophyta</taxon>
        <taxon>Tracheophyta</taxon>
        <taxon>Polypodiopsida</taxon>
        <taxon>Polypodiidae</taxon>
        <taxon>Polypodiales</taxon>
        <taxon>Pteridineae</taxon>
        <taxon>Pteridaceae</taxon>
        <taxon>Parkerioideae</taxon>
        <taxon>Ceratopteris</taxon>
    </lineage>
</organism>
<dbReference type="InterPro" id="IPR000490">
    <property type="entry name" value="Glyco_hydro_17"/>
</dbReference>
<reference evidence="11" key="1">
    <citation type="submission" date="2021-08" db="EMBL/GenBank/DDBJ databases">
        <title>WGS assembly of Ceratopteris richardii.</title>
        <authorList>
            <person name="Marchant D.B."/>
            <person name="Chen G."/>
            <person name="Jenkins J."/>
            <person name="Shu S."/>
            <person name="Leebens-Mack J."/>
            <person name="Grimwood J."/>
            <person name="Schmutz J."/>
            <person name="Soltis P."/>
            <person name="Soltis D."/>
            <person name="Chen Z.-H."/>
        </authorList>
    </citation>
    <scope>NUCLEOTIDE SEQUENCE</scope>
    <source>
        <strain evidence="11">Whitten #5841</strain>
        <tissue evidence="11">Leaf</tissue>
    </source>
</reference>
<dbReference type="PANTHER" id="PTHR32227">
    <property type="entry name" value="GLUCAN ENDO-1,3-BETA-GLUCOSIDASE BG1-RELATED-RELATED"/>
    <property type="match status" value="1"/>
</dbReference>
<comment type="caution">
    <text evidence="11">The sequence shown here is derived from an EMBL/GenBank/DDBJ whole genome shotgun (WGS) entry which is preliminary data.</text>
</comment>
<evidence type="ECO:0000313" key="11">
    <source>
        <dbReference type="EMBL" id="KAH7443945.1"/>
    </source>
</evidence>
<evidence type="ECO:0000313" key="12">
    <source>
        <dbReference type="Proteomes" id="UP000825935"/>
    </source>
</evidence>
<keyword evidence="3 7" id="KW-0378">Hydrolase</keyword>
<evidence type="ECO:0000256" key="8">
    <source>
        <dbReference type="SAM" id="Phobius"/>
    </source>
</evidence>
<evidence type="ECO:0000256" key="3">
    <source>
        <dbReference type="ARBA" id="ARBA00022801"/>
    </source>
</evidence>
<keyword evidence="5 7" id="KW-0326">Glycosidase</keyword>
<evidence type="ECO:0000256" key="7">
    <source>
        <dbReference type="RuleBase" id="RU004336"/>
    </source>
</evidence>
<dbReference type="SUPFAM" id="SSF51445">
    <property type="entry name" value="(Trans)glycosidases"/>
    <property type="match status" value="1"/>
</dbReference>
<keyword evidence="12" id="KW-1185">Reference proteome</keyword>
<proteinExistence type="inferred from homology"/>
<dbReference type="InterPro" id="IPR044965">
    <property type="entry name" value="Glyco_hydro_17_plant"/>
</dbReference>
<dbReference type="InterPro" id="IPR012946">
    <property type="entry name" value="X8"/>
</dbReference>
<keyword evidence="8" id="KW-1133">Transmembrane helix</keyword>
<evidence type="ECO:0000256" key="2">
    <source>
        <dbReference type="ARBA" id="ARBA00022729"/>
    </source>
</evidence>
<dbReference type="PROSITE" id="PS00587">
    <property type="entry name" value="GLYCOSYL_HYDROL_F17"/>
    <property type="match status" value="1"/>
</dbReference>
<dbReference type="Pfam" id="PF07983">
    <property type="entry name" value="X8"/>
    <property type="match status" value="1"/>
</dbReference>
<feature type="chain" id="PRO_5035887761" description="X8 domain-containing protein" evidence="9">
    <location>
        <begin position="33"/>
        <end position="486"/>
    </location>
</feature>
<keyword evidence="4" id="KW-1015">Disulfide bond</keyword>
<sequence length="486" mass="53044">MGASMVLFLPQLLLLLLLLRFHLQHLPMGVSALGFNWGYISSRPLPPPIVVRLLKSNGISKVKLFDANRDVLSALRGSGIEVMIGIPNELLQNIAFSSAAADAWVSTNLTSFMGKGGANIRYVAVGNEPFLSAYGTRYQNFTYPAMKNIYESISKVGLGNEVKVTVPCNADVLLNTVPSKAQFRPDMKEPMRQIAGFLAGTNAPLLMNIYPFLSLTSDPNFPEDFAFFGGSSQTLVDGQNTYRNSLDASIDMTLTALAGVGYPNVQVVVGEIGWPTDGAPYANVTMAQKFNQGLVKHIMSKQGTPLRPGVVIEAYLFGLLDENQKSLLPGNFERHWGVFTFDGQAKYPLDLSGEGRNMELKNADNVAYLPSRWCIANSNGEESFLLRNAQFACETADCTALADGGTCSRIGMPNNASYAFNSYYQLNQQNESSCSFNGLGIITFLDPSVGDCRFLIGISKSAQEVCCNLYYLLLMVAMLIYLFISV</sequence>
<evidence type="ECO:0000256" key="9">
    <source>
        <dbReference type="SAM" id="SignalP"/>
    </source>
</evidence>
<evidence type="ECO:0000256" key="4">
    <source>
        <dbReference type="ARBA" id="ARBA00023157"/>
    </source>
</evidence>
<dbReference type="Gene3D" id="3.20.20.80">
    <property type="entry name" value="Glycosidases"/>
    <property type="match status" value="1"/>
</dbReference>
<dbReference type="Proteomes" id="UP000825935">
    <property type="component" value="Chromosome 2"/>
</dbReference>
<dbReference type="FunFam" id="3.20.20.80:FF:000008">
    <property type="entry name" value="Glucan endo-1,3-beta-glucosidase 5"/>
    <property type="match status" value="1"/>
</dbReference>
<evidence type="ECO:0000259" key="10">
    <source>
        <dbReference type="SMART" id="SM00768"/>
    </source>
</evidence>
<feature type="transmembrane region" description="Helical" evidence="8">
    <location>
        <begin position="468"/>
        <end position="484"/>
    </location>
</feature>
<evidence type="ECO:0000256" key="6">
    <source>
        <dbReference type="RuleBase" id="RU004335"/>
    </source>
</evidence>
<dbReference type="OMA" id="SIYHICI"/>
<keyword evidence="8" id="KW-0472">Membrane</keyword>
<dbReference type="Gene3D" id="1.20.58.1040">
    <property type="match status" value="1"/>
</dbReference>
<feature type="domain" description="X8" evidence="10">
    <location>
        <begin position="372"/>
        <end position="454"/>
    </location>
</feature>
<dbReference type="SMART" id="SM00768">
    <property type="entry name" value="X8"/>
    <property type="match status" value="1"/>
</dbReference>
<dbReference type="GO" id="GO:0004553">
    <property type="term" value="F:hydrolase activity, hydrolyzing O-glycosyl compounds"/>
    <property type="evidence" value="ECO:0007669"/>
    <property type="project" value="InterPro"/>
</dbReference>